<evidence type="ECO:0000256" key="9">
    <source>
        <dbReference type="ARBA" id="ARBA00023136"/>
    </source>
</evidence>
<reference evidence="11" key="1">
    <citation type="submission" date="2018-05" db="EMBL/GenBank/DDBJ databases">
        <authorList>
            <person name="Lanie J.A."/>
            <person name="Ng W.-L."/>
            <person name="Kazmierczak K.M."/>
            <person name="Andrzejewski T.M."/>
            <person name="Davidsen T.M."/>
            <person name="Wayne K.J."/>
            <person name="Tettelin H."/>
            <person name="Glass J.I."/>
            <person name="Rusch D."/>
            <person name="Podicherti R."/>
            <person name="Tsui H.-C.T."/>
            <person name="Winkler M.E."/>
        </authorList>
    </citation>
    <scope>NUCLEOTIDE SEQUENCE</scope>
</reference>
<dbReference type="InterPro" id="IPR050107">
    <property type="entry name" value="ABC_carbohydrate_import_ATPase"/>
</dbReference>
<keyword evidence="6" id="KW-0547">Nucleotide-binding</keyword>
<feature type="domain" description="ABC transporter" evidence="10">
    <location>
        <begin position="6"/>
        <end position="240"/>
    </location>
</feature>
<evidence type="ECO:0000256" key="4">
    <source>
        <dbReference type="ARBA" id="ARBA00022597"/>
    </source>
</evidence>
<keyword evidence="7" id="KW-0067">ATP-binding</keyword>
<dbReference type="InterPro" id="IPR027417">
    <property type="entry name" value="P-loop_NTPase"/>
</dbReference>
<evidence type="ECO:0000313" key="11">
    <source>
        <dbReference type="EMBL" id="SVA03081.1"/>
    </source>
</evidence>
<protein>
    <recommendedName>
        <fullName evidence="10">ABC transporter domain-containing protein</fullName>
    </recommendedName>
</protein>
<dbReference type="CDD" id="cd03215">
    <property type="entry name" value="ABC_Carb_Monos_II"/>
    <property type="match status" value="1"/>
</dbReference>
<keyword evidence="3" id="KW-1003">Cell membrane</keyword>
<gene>
    <name evidence="11" type="ORF">METZ01_LOCUS55935</name>
</gene>
<dbReference type="EMBL" id="UINC01003071">
    <property type="protein sequence ID" value="SVA03081.1"/>
    <property type="molecule type" value="Genomic_DNA"/>
</dbReference>
<evidence type="ECO:0000256" key="3">
    <source>
        <dbReference type="ARBA" id="ARBA00022475"/>
    </source>
</evidence>
<evidence type="ECO:0000256" key="1">
    <source>
        <dbReference type="ARBA" id="ARBA00004202"/>
    </source>
</evidence>
<dbReference type="PROSITE" id="PS00211">
    <property type="entry name" value="ABC_TRANSPORTER_1"/>
    <property type="match status" value="1"/>
</dbReference>
<proteinExistence type="predicted"/>
<dbReference type="Pfam" id="PF00005">
    <property type="entry name" value="ABC_tran"/>
    <property type="match status" value="2"/>
</dbReference>
<dbReference type="AlphaFoldDB" id="A0A381SIC8"/>
<evidence type="ECO:0000256" key="6">
    <source>
        <dbReference type="ARBA" id="ARBA00022741"/>
    </source>
</evidence>
<evidence type="ECO:0000259" key="10">
    <source>
        <dbReference type="PROSITE" id="PS50893"/>
    </source>
</evidence>
<dbReference type="InterPro" id="IPR003439">
    <property type="entry name" value="ABC_transporter-like_ATP-bd"/>
</dbReference>
<accession>A0A381SIC8</accession>
<dbReference type="SUPFAM" id="SSF52540">
    <property type="entry name" value="P-loop containing nucleoside triphosphate hydrolases"/>
    <property type="match status" value="2"/>
</dbReference>
<name>A0A381SIC8_9ZZZZ</name>
<organism evidence="11">
    <name type="scientific">marine metagenome</name>
    <dbReference type="NCBI Taxonomy" id="408172"/>
    <lineage>
        <taxon>unclassified sequences</taxon>
        <taxon>metagenomes</taxon>
        <taxon>ecological metagenomes</taxon>
    </lineage>
</organism>
<dbReference type="SMART" id="SM00382">
    <property type="entry name" value="AAA"/>
    <property type="match status" value="2"/>
</dbReference>
<keyword evidence="4" id="KW-0762">Sugar transport</keyword>
<keyword evidence="2" id="KW-0813">Transport</keyword>
<dbReference type="PANTHER" id="PTHR43790:SF3">
    <property type="entry name" value="D-ALLOSE IMPORT ATP-BINDING PROTEIN ALSA-RELATED"/>
    <property type="match status" value="1"/>
</dbReference>
<keyword evidence="9" id="KW-0472">Membrane</keyword>
<dbReference type="InterPro" id="IPR003593">
    <property type="entry name" value="AAA+_ATPase"/>
</dbReference>
<feature type="domain" description="ABC transporter" evidence="10">
    <location>
        <begin position="248"/>
        <end position="496"/>
    </location>
</feature>
<dbReference type="GO" id="GO:0005524">
    <property type="term" value="F:ATP binding"/>
    <property type="evidence" value="ECO:0007669"/>
    <property type="project" value="UniProtKB-KW"/>
</dbReference>
<comment type="subcellular location">
    <subcellularLocation>
        <location evidence="1">Cell membrane</location>
        <topology evidence="1">Peripheral membrane protein</topology>
    </subcellularLocation>
</comment>
<keyword evidence="8" id="KW-1278">Translocase</keyword>
<evidence type="ECO:0000256" key="2">
    <source>
        <dbReference type="ARBA" id="ARBA00022448"/>
    </source>
</evidence>
<dbReference type="GO" id="GO:0016887">
    <property type="term" value="F:ATP hydrolysis activity"/>
    <property type="evidence" value="ECO:0007669"/>
    <property type="project" value="InterPro"/>
</dbReference>
<dbReference type="FunFam" id="3.40.50.300:FF:000127">
    <property type="entry name" value="Ribose import ATP-binding protein RbsA"/>
    <property type="match status" value="1"/>
</dbReference>
<dbReference type="PROSITE" id="PS50893">
    <property type="entry name" value="ABC_TRANSPORTER_2"/>
    <property type="match status" value="2"/>
</dbReference>
<dbReference type="PANTHER" id="PTHR43790">
    <property type="entry name" value="CARBOHYDRATE TRANSPORT ATP-BINDING PROTEIN MG119-RELATED"/>
    <property type="match status" value="1"/>
</dbReference>
<sequence length="500" mass="55223">MNEPVLEVQNVSKRFDMTQALDDVSLKLFPGQIHALVGENGAGKSTLIKILTGVQQADQGELLLSGNLTKIENAQKAQTFGIAAIYQEPMVFPDLDVAENIFISHKDRGFFVRWDQMYSEAKKILENLGVNIDVRATSSGLTLAAQQSVEIAKAISLNVKVLIMDEPTASLSNHEVNQLFRVARNLKEKNVAILFISHRLDEVFEIADTITVLRDGQHISTNPLTKVTKESLIKEMVGREVNEFYSTRKGKKLGKSVLSVKKLSKELIFDGIEFELNQGEILGFAGLVGSRRTDVGLALFGINPVDSGTIEIDKKPVIIDSPQQAQKLGVAYLSEDRRQLGLAMPMSITSNITLPSLKKYLGKLGIINRSEENKSASEFKNRLQIKTPSLLHEVGKLSGGNQQKVMLSKWLNTHPKIFILDEPTRGIDVGTKVEVHTIIKKLADEGMAIIFISSDLPEVIAMSDRILVMREGRQMGIVESNNFTQETIMSLAMGENIGDS</sequence>
<evidence type="ECO:0000256" key="8">
    <source>
        <dbReference type="ARBA" id="ARBA00022967"/>
    </source>
</evidence>
<dbReference type="CDD" id="cd03216">
    <property type="entry name" value="ABC_Carb_Monos_I"/>
    <property type="match status" value="1"/>
</dbReference>
<dbReference type="InterPro" id="IPR017871">
    <property type="entry name" value="ABC_transporter-like_CS"/>
</dbReference>
<dbReference type="Gene3D" id="3.40.50.300">
    <property type="entry name" value="P-loop containing nucleotide triphosphate hydrolases"/>
    <property type="match status" value="2"/>
</dbReference>
<dbReference type="GO" id="GO:0005886">
    <property type="term" value="C:plasma membrane"/>
    <property type="evidence" value="ECO:0007669"/>
    <property type="project" value="UniProtKB-SubCell"/>
</dbReference>
<evidence type="ECO:0000256" key="5">
    <source>
        <dbReference type="ARBA" id="ARBA00022737"/>
    </source>
</evidence>
<evidence type="ECO:0000256" key="7">
    <source>
        <dbReference type="ARBA" id="ARBA00022840"/>
    </source>
</evidence>
<keyword evidence="5" id="KW-0677">Repeat</keyword>